<dbReference type="InterPro" id="IPR028082">
    <property type="entry name" value="Peripla_BP_I"/>
</dbReference>
<keyword evidence="3" id="KW-0804">Transcription</keyword>
<evidence type="ECO:0000256" key="2">
    <source>
        <dbReference type="ARBA" id="ARBA00023125"/>
    </source>
</evidence>
<dbReference type="PRINTS" id="PR00036">
    <property type="entry name" value="HTHLACI"/>
</dbReference>
<dbReference type="CDD" id="cd06267">
    <property type="entry name" value="PBP1_LacI_sugar_binding-like"/>
    <property type="match status" value="1"/>
</dbReference>
<evidence type="ECO:0000256" key="3">
    <source>
        <dbReference type="ARBA" id="ARBA00023163"/>
    </source>
</evidence>
<dbReference type="InterPro" id="IPR000843">
    <property type="entry name" value="HTH_LacI"/>
</dbReference>
<evidence type="ECO:0000256" key="1">
    <source>
        <dbReference type="ARBA" id="ARBA00023015"/>
    </source>
</evidence>
<comment type="caution">
    <text evidence="5">The sequence shown here is derived from an EMBL/GenBank/DDBJ whole genome shotgun (WGS) entry which is preliminary data.</text>
</comment>
<dbReference type="Gene3D" id="3.40.50.2300">
    <property type="match status" value="2"/>
</dbReference>
<dbReference type="RefSeq" id="WP_377252316.1">
    <property type="nucleotide sequence ID" value="NZ_JBHLUH010000035.1"/>
</dbReference>
<dbReference type="PANTHER" id="PTHR30146:SF138">
    <property type="entry name" value="TRANSCRIPTIONAL REGULATORY PROTEIN"/>
    <property type="match status" value="1"/>
</dbReference>
<protein>
    <submittedName>
        <fullName evidence="5">LacI family DNA-binding transcriptional regulator</fullName>
    </submittedName>
</protein>
<dbReference type="SMART" id="SM00354">
    <property type="entry name" value="HTH_LACI"/>
    <property type="match status" value="1"/>
</dbReference>
<dbReference type="EMBL" id="JBHLUH010000035">
    <property type="protein sequence ID" value="MFC0529500.1"/>
    <property type="molecule type" value="Genomic_DNA"/>
</dbReference>
<dbReference type="Proteomes" id="UP001589867">
    <property type="component" value="Unassembled WGS sequence"/>
</dbReference>
<keyword evidence="2 5" id="KW-0238">DNA-binding</keyword>
<dbReference type="CDD" id="cd01392">
    <property type="entry name" value="HTH_LacI"/>
    <property type="match status" value="1"/>
</dbReference>
<dbReference type="InterPro" id="IPR046335">
    <property type="entry name" value="LacI/GalR-like_sensor"/>
</dbReference>
<reference evidence="5 6" key="1">
    <citation type="submission" date="2024-09" db="EMBL/GenBank/DDBJ databases">
        <authorList>
            <person name="Sun Q."/>
            <person name="Mori K."/>
        </authorList>
    </citation>
    <scope>NUCLEOTIDE SEQUENCE [LARGE SCALE GENOMIC DNA]</scope>
    <source>
        <strain evidence="5 6">TBRC 3947</strain>
    </source>
</reference>
<dbReference type="PROSITE" id="PS50932">
    <property type="entry name" value="HTH_LACI_2"/>
    <property type="match status" value="1"/>
</dbReference>
<dbReference type="PANTHER" id="PTHR30146">
    <property type="entry name" value="LACI-RELATED TRANSCRIPTIONAL REPRESSOR"/>
    <property type="match status" value="1"/>
</dbReference>
<accession>A0ABV6M480</accession>
<dbReference type="InterPro" id="IPR010982">
    <property type="entry name" value="Lambda_DNA-bd_dom_sf"/>
</dbReference>
<gene>
    <name evidence="5" type="ORF">ACFFIA_17740</name>
</gene>
<name>A0ABV6M480_9ACTN</name>
<feature type="domain" description="HTH lacI-type" evidence="4">
    <location>
        <begin position="5"/>
        <end position="59"/>
    </location>
</feature>
<keyword evidence="6" id="KW-1185">Reference proteome</keyword>
<dbReference type="Pfam" id="PF13377">
    <property type="entry name" value="Peripla_BP_3"/>
    <property type="match status" value="1"/>
</dbReference>
<dbReference type="Gene3D" id="1.10.260.40">
    <property type="entry name" value="lambda repressor-like DNA-binding domains"/>
    <property type="match status" value="1"/>
</dbReference>
<sequence length="333" mass="35592">MTDKITIYDVAARAGVSISTVSLVLNSPTRVRQATRERVLTAADELGFVPKADAVTRARRGVGRIGVIAPFSSYPSFSRRLAGVFGALGADPLEVVVFDQQSAASATSPLLSSLPITRRLDGLIIMGLPLEESVVERLRGQRLPTVVIDSPRPRFEAVVTDDEAGGELVARHLLERGHRRFGYVGEAQRSHAYVSPSESRLAGYRRALTEGGAALPGEAVRLVRHDVAEARAATHALLDLAAPPTAIFAHDDTLAGGVLAAARDRGLAVPEGLAVVGFDDSDLAQALDLTTVRQPFEESGRLAVRALLDQMQERPTGRRTTVLDLDLVVRATT</sequence>
<evidence type="ECO:0000313" key="6">
    <source>
        <dbReference type="Proteomes" id="UP001589867"/>
    </source>
</evidence>
<organism evidence="5 6">
    <name type="scientific">Phytohabitans kaempferiae</name>
    <dbReference type="NCBI Taxonomy" id="1620943"/>
    <lineage>
        <taxon>Bacteria</taxon>
        <taxon>Bacillati</taxon>
        <taxon>Actinomycetota</taxon>
        <taxon>Actinomycetes</taxon>
        <taxon>Micromonosporales</taxon>
        <taxon>Micromonosporaceae</taxon>
    </lineage>
</organism>
<evidence type="ECO:0000259" key="4">
    <source>
        <dbReference type="PROSITE" id="PS50932"/>
    </source>
</evidence>
<dbReference type="GO" id="GO:0003677">
    <property type="term" value="F:DNA binding"/>
    <property type="evidence" value="ECO:0007669"/>
    <property type="project" value="UniProtKB-KW"/>
</dbReference>
<evidence type="ECO:0000313" key="5">
    <source>
        <dbReference type="EMBL" id="MFC0529500.1"/>
    </source>
</evidence>
<keyword evidence="1" id="KW-0805">Transcription regulation</keyword>
<dbReference type="SUPFAM" id="SSF53822">
    <property type="entry name" value="Periplasmic binding protein-like I"/>
    <property type="match status" value="1"/>
</dbReference>
<dbReference type="Pfam" id="PF00356">
    <property type="entry name" value="LacI"/>
    <property type="match status" value="1"/>
</dbReference>
<proteinExistence type="predicted"/>
<dbReference type="PROSITE" id="PS00356">
    <property type="entry name" value="HTH_LACI_1"/>
    <property type="match status" value="1"/>
</dbReference>
<dbReference type="SUPFAM" id="SSF47413">
    <property type="entry name" value="lambda repressor-like DNA-binding domains"/>
    <property type="match status" value="1"/>
</dbReference>